<evidence type="ECO:0000256" key="2">
    <source>
        <dbReference type="SAM" id="MobiDB-lite"/>
    </source>
</evidence>
<dbReference type="PANTHER" id="PTHR33678">
    <property type="entry name" value="BLL1576 PROTEIN"/>
    <property type="match status" value="1"/>
</dbReference>
<accession>A0A521FFM3</accession>
<keyword evidence="7" id="KW-1185">Reference proteome</keyword>
<keyword evidence="1" id="KW-0175">Coiled coil</keyword>
<evidence type="ECO:0000313" key="6">
    <source>
        <dbReference type="EMBL" id="SMO94983.1"/>
    </source>
</evidence>
<evidence type="ECO:0000259" key="4">
    <source>
        <dbReference type="Pfam" id="PF13007"/>
    </source>
</evidence>
<dbReference type="RefSeq" id="WP_142534862.1">
    <property type="nucleotide sequence ID" value="NZ_FXTB01000027.1"/>
</dbReference>
<sequence>MSQEQDIQTLIRICNQQEKQIESQEKSIRLLEEQLAYMKRMMFGKKSERFVDPNQLSLGLGIEETTPEAQPEPLPKETVQKKNKKRPVRQPIPKDLPRVIEIIDPENLLEGCKKIGEEVSETLEYTPGRLWVRKIVRPKYALPNEAGVVIADMPSLPIPKGNAGASLLAHIAVAKFADHIPFYRLQGILKRSKVTIAESTINSWVTATFKLISPLYDCMVKQTLESGYVQGDETPIPVLTDKKPGSTHQGYHWVYHSPERKAVFFDYNESRGRAAPENILKDFKGTLQTDGYVGYLDMKTNHKIELIACMAHARRYFEKAFDNDPDRAKYALSKIQELYAIERECEKMNNQQRMLMRSERSVPILQEMKKWLWHQDNLHLLPKSYIGKAFTYARNFWEKLSKYTQNGKYRIDNNPVENTIRPVALGRKNYLFAGSHQGAKRAAVIYSFMGTCKLNNIDPYEWMTDVLNRLPDHKANKLHELLPGNWNPRA</sequence>
<feature type="region of interest" description="Disordered" evidence="2">
    <location>
        <begin position="64"/>
        <end position="91"/>
    </location>
</feature>
<evidence type="ECO:0000256" key="1">
    <source>
        <dbReference type="SAM" id="Coils"/>
    </source>
</evidence>
<dbReference type="Proteomes" id="UP000319040">
    <property type="component" value="Unassembled WGS sequence"/>
</dbReference>
<dbReference type="OrthoDB" id="9760067at2"/>
<name>A0A521FFM3_SACCC</name>
<dbReference type="AlphaFoldDB" id="A0A521FFM3"/>
<dbReference type="InterPro" id="IPR024463">
    <property type="entry name" value="Transposase_TnpC_homeodom"/>
</dbReference>
<feature type="domain" description="Transposase TnpC homeodomain" evidence="4">
    <location>
        <begin position="31"/>
        <end position="99"/>
    </location>
</feature>
<gene>
    <name evidence="6" type="ORF">SAMN06265379_1273</name>
</gene>
<organism evidence="6 7">
    <name type="scientific">Saccharicrinis carchari</name>
    <dbReference type="NCBI Taxonomy" id="1168039"/>
    <lineage>
        <taxon>Bacteria</taxon>
        <taxon>Pseudomonadati</taxon>
        <taxon>Bacteroidota</taxon>
        <taxon>Bacteroidia</taxon>
        <taxon>Marinilabiliales</taxon>
        <taxon>Marinilabiliaceae</taxon>
        <taxon>Saccharicrinis</taxon>
    </lineage>
</organism>
<proteinExistence type="predicted"/>
<dbReference type="InterPro" id="IPR004291">
    <property type="entry name" value="Transposase_IS66_central"/>
</dbReference>
<evidence type="ECO:0000313" key="7">
    <source>
        <dbReference type="Proteomes" id="UP000319040"/>
    </source>
</evidence>
<dbReference type="InterPro" id="IPR039552">
    <property type="entry name" value="IS66_C"/>
</dbReference>
<evidence type="ECO:0000259" key="5">
    <source>
        <dbReference type="Pfam" id="PF13817"/>
    </source>
</evidence>
<dbReference type="InterPro" id="IPR052344">
    <property type="entry name" value="Transposase-related"/>
</dbReference>
<dbReference type="Pfam" id="PF13007">
    <property type="entry name" value="LZ_Tnp_IS66"/>
    <property type="match status" value="1"/>
</dbReference>
<dbReference type="Pfam" id="PF13817">
    <property type="entry name" value="DDE_Tnp_IS66_C"/>
    <property type="match status" value="1"/>
</dbReference>
<dbReference type="NCBIfam" id="NF033517">
    <property type="entry name" value="transpos_IS66"/>
    <property type="match status" value="1"/>
</dbReference>
<feature type="domain" description="Transposase IS66 C-terminal" evidence="5">
    <location>
        <begin position="447"/>
        <end position="483"/>
    </location>
</feature>
<feature type="coiled-coil region" evidence="1">
    <location>
        <begin position="7"/>
        <end position="41"/>
    </location>
</feature>
<reference evidence="6 7" key="1">
    <citation type="submission" date="2017-05" db="EMBL/GenBank/DDBJ databases">
        <authorList>
            <person name="Varghese N."/>
            <person name="Submissions S."/>
        </authorList>
    </citation>
    <scope>NUCLEOTIDE SEQUENCE [LARGE SCALE GENOMIC DNA]</scope>
    <source>
        <strain evidence="6 7">DSM 27040</strain>
    </source>
</reference>
<feature type="domain" description="Transposase IS66 central" evidence="3">
    <location>
        <begin position="160"/>
        <end position="440"/>
    </location>
</feature>
<dbReference type="Pfam" id="PF03050">
    <property type="entry name" value="DDE_Tnp_IS66"/>
    <property type="match status" value="1"/>
</dbReference>
<evidence type="ECO:0000259" key="3">
    <source>
        <dbReference type="Pfam" id="PF03050"/>
    </source>
</evidence>
<protein>
    <submittedName>
        <fullName evidence="6">Transposase</fullName>
    </submittedName>
</protein>
<dbReference type="PANTHER" id="PTHR33678:SF1">
    <property type="entry name" value="BLL1576 PROTEIN"/>
    <property type="match status" value="1"/>
</dbReference>
<dbReference type="EMBL" id="FXTB01000027">
    <property type="protein sequence ID" value="SMO94983.1"/>
    <property type="molecule type" value="Genomic_DNA"/>
</dbReference>